<accession>W6U810</accession>
<dbReference type="EMBL" id="APAU02000240">
    <property type="protein sequence ID" value="EUB54532.1"/>
    <property type="molecule type" value="Genomic_DNA"/>
</dbReference>
<dbReference type="STRING" id="6210.W6U810"/>
<dbReference type="CTD" id="36346315"/>
<dbReference type="RefSeq" id="XP_024345728.1">
    <property type="nucleotide sequence ID" value="XM_024499849.1"/>
</dbReference>
<keyword evidence="1" id="KW-0472">Membrane</keyword>
<dbReference type="Proteomes" id="UP000019149">
    <property type="component" value="Unassembled WGS sequence"/>
</dbReference>
<evidence type="ECO:0000256" key="1">
    <source>
        <dbReference type="SAM" id="Phobius"/>
    </source>
</evidence>
<sequence length="214" mass="23988">MNQLLLYFQFVSTTVRRGGSEGMANAKLSVEDPVSEENEFVVSEKKRKGFVGCRINNWFMISTIIDVAIGFAAGFGIQKAGLNETGKMWLGRIMAQTLGSGSAPQDNLPSSKNQISYIFKDLLLCVIATLDATVHCWQCRTNKPLSHRCGMVAFPHLLHKLWPNSFDNHIAPNEYRLSTPTRSIETPKDFFHVILGYAIIFCPAFNLICFEFTT</sequence>
<name>W6U810_ECHGR</name>
<evidence type="ECO:0000313" key="2">
    <source>
        <dbReference type="EMBL" id="EUB54532.1"/>
    </source>
</evidence>
<keyword evidence="3" id="KW-1185">Reference proteome</keyword>
<keyword evidence="1" id="KW-0812">Transmembrane</keyword>
<comment type="caution">
    <text evidence="2">The sequence shown here is derived from an EMBL/GenBank/DDBJ whole genome shotgun (WGS) entry which is preliminary data.</text>
</comment>
<reference evidence="2 3" key="1">
    <citation type="journal article" date="2013" name="Nat. Genet.">
        <title>The genome of the hydatid tapeworm Echinococcus granulosus.</title>
        <authorList>
            <person name="Zheng H."/>
            <person name="Zhang W."/>
            <person name="Zhang L."/>
            <person name="Zhang Z."/>
            <person name="Li J."/>
            <person name="Lu G."/>
            <person name="Zhu Y."/>
            <person name="Wang Y."/>
            <person name="Huang Y."/>
            <person name="Liu J."/>
            <person name="Kang H."/>
            <person name="Chen J."/>
            <person name="Wang L."/>
            <person name="Chen A."/>
            <person name="Yu S."/>
            <person name="Gao Z."/>
            <person name="Jin L."/>
            <person name="Gu W."/>
            <person name="Wang Z."/>
            <person name="Zhao L."/>
            <person name="Shi B."/>
            <person name="Wen H."/>
            <person name="Lin R."/>
            <person name="Jones M.K."/>
            <person name="Brejova B."/>
            <person name="Vinar T."/>
            <person name="Zhao G."/>
            <person name="McManus D.P."/>
            <person name="Chen Z."/>
            <person name="Zhou Y."/>
            <person name="Wang S."/>
        </authorList>
    </citation>
    <scope>NUCLEOTIDE SEQUENCE [LARGE SCALE GENOMIC DNA]</scope>
</reference>
<feature type="transmembrane region" description="Helical" evidence="1">
    <location>
        <begin position="190"/>
        <end position="210"/>
    </location>
</feature>
<evidence type="ECO:0000313" key="3">
    <source>
        <dbReference type="Proteomes" id="UP000019149"/>
    </source>
</evidence>
<dbReference type="AlphaFoldDB" id="W6U810"/>
<protein>
    <submittedName>
        <fullName evidence="2">Uncharacterized protein</fullName>
    </submittedName>
</protein>
<gene>
    <name evidence="2" type="ORF">EGR_10600</name>
</gene>
<organism evidence="2 3">
    <name type="scientific">Echinococcus granulosus</name>
    <name type="common">Hydatid tapeworm</name>
    <dbReference type="NCBI Taxonomy" id="6210"/>
    <lineage>
        <taxon>Eukaryota</taxon>
        <taxon>Metazoa</taxon>
        <taxon>Spiralia</taxon>
        <taxon>Lophotrochozoa</taxon>
        <taxon>Platyhelminthes</taxon>
        <taxon>Cestoda</taxon>
        <taxon>Eucestoda</taxon>
        <taxon>Cyclophyllidea</taxon>
        <taxon>Taeniidae</taxon>
        <taxon>Echinococcus</taxon>
        <taxon>Echinococcus granulosus group</taxon>
    </lineage>
</organism>
<feature type="transmembrane region" description="Helical" evidence="1">
    <location>
        <begin position="55"/>
        <end position="77"/>
    </location>
</feature>
<proteinExistence type="predicted"/>
<keyword evidence="1" id="KW-1133">Transmembrane helix</keyword>
<dbReference type="GeneID" id="36346315"/>
<dbReference type="KEGG" id="egl:EGR_10600"/>